<comment type="caution">
    <text evidence="2">The sequence shown here is derived from an EMBL/GenBank/DDBJ whole genome shotgun (WGS) entry which is preliminary data.</text>
</comment>
<reference evidence="2" key="1">
    <citation type="submission" date="2022-07" db="EMBL/GenBank/DDBJ databases">
        <title>Diversity of ethanolamine utilization by human commensal Escherichia coli.</title>
        <authorList>
            <person name="Jubelin G."/>
        </authorList>
    </citation>
    <scope>NUCLEOTIDE SEQUENCE</scope>
    <source>
        <strain evidence="2">S1</strain>
    </source>
</reference>
<sequence length="82" mass="9450">RAEMPGEMLVLVPERLEMLKVLRNICPVYSGCMPLSCLERTVHMALNRKTARTGKFRLTSGQRQALKRLSERGRDRPLNLKQ</sequence>
<evidence type="ECO:0000313" key="2">
    <source>
        <dbReference type="EMBL" id="MCR6679405.1"/>
    </source>
</evidence>
<feature type="compositionally biased region" description="Basic and acidic residues" evidence="1">
    <location>
        <begin position="68"/>
        <end position="82"/>
    </location>
</feature>
<accession>A0AAW5MXV1</accession>
<dbReference type="EMBL" id="JANPXH010001226">
    <property type="protein sequence ID" value="MCR6679405.1"/>
    <property type="molecule type" value="Genomic_DNA"/>
</dbReference>
<protein>
    <submittedName>
        <fullName evidence="2">Uncharacterized protein</fullName>
    </submittedName>
</protein>
<evidence type="ECO:0000313" key="3">
    <source>
        <dbReference type="Proteomes" id="UP001206878"/>
    </source>
</evidence>
<dbReference type="Proteomes" id="UP001206878">
    <property type="component" value="Unassembled WGS sequence"/>
</dbReference>
<proteinExistence type="predicted"/>
<feature type="region of interest" description="Disordered" evidence="1">
    <location>
        <begin position="56"/>
        <end position="82"/>
    </location>
</feature>
<feature type="non-terminal residue" evidence="2">
    <location>
        <position position="1"/>
    </location>
</feature>
<name>A0AAW5MXV1_9ESCH</name>
<dbReference type="AlphaFoldDB" id="A0AAW5MXV1"/>
<feature type="non-terminal residue" evidence="2">
    <location>
        <position position="82"/>
    </location>
</feature>
<gene>
    <name evidence="2" type="ORF">NVV43_28525</name>
</gene>
<organism evidence="2 3">
    <name type="scientific">Escherichia marmotae</name>
    <dbReference type="NCBI Taxonomy" id="1499973"/>
    <lineage>
        <taxon>Bacteria</taxon>
        <taxon>Pseudomonadati</taxon>
        <taxon>Pseudomonadota</taxon>
        <taxon>Gammaproteobacteria</taxon>
        <taxon>Enterobacterales</taxon>
        <taxon>Enterobacteriaceae</taxon>
        <taxon>Escherichia</taxon>
    </lineage>
</organism>
<evidence type="ECO:0000256" key="1">
    <source>
        <dbReference type="SAM" id="MobiDB-lite"/>
    </source>
</evidence>